<dbReference type="GO" id="GO:0005737">
    <property type="term" value="C:cytoplasm"/>
    <property type="evidence" value="ECO:0007669"/>
    <property type="project" value="UniProtKB-SubCell"/>
</dbReference>
<evidence type="ECO:0000313" key="25">
    <source>
        <dbReference type="Proteomes" id="UP000835052"/>
    </source>
</evidence>
<evidence type="ECO:0000256" key="18">
    <source>
        <dbReference type="ARBA" id="ARBA00049117"/>
    </source>
</evidence>
<feature type="transmembrane region" description="Helical" evidence="20">
    <location>
        <begin position="1731"/>
        <end position="1753"/>
    </location>
</feature>
<feature type="compositionally biased region" description="Basic and acidic residues" evidence="19">
    <location>
        <begin position="2884"/>
        <end position="2893"/>
    </location>
</feature>
<feature type="compositionally biased region" description="Basic and acidic residues" evidence="19">
    <location>
        <begin position="1137"/>
        <end position="1161"/>
    </location>
</feature>
<feature type="compositionally biased region" description="Polar residues" evidence="19">
    <location>
        <begin position="853"/>
        <end position="864"/>
    </location>
</feature>
<dbReference type="InterPro" id="IPR001969">
    <property type="entry name" value="Aspartic_peptidase_AS"/>
</dbReference>
<dbReference type="Gene3D" id="1.20.5.1890">
    <property type="match status" value="1"/>
</dbReference>
<dbReference type="PROSITE" id="PS50878">
    <property type="entry name" value="RT_POL"/>
    <property type="match status" value="1"/>
</dbReference>
<evidence type="ECO:0000256" key="10">
    <source>
        <dbReference type="ARBA" id="ARBA00022801"/>
    </source>
</evidence>
<proteinExistence type="inferred from homology"/>
<evidence type="ECO:0000256" key="7">
    <source>
        <dbReference type="ARBA" id="ARBA00022722"/>
    </source>
</evidence>
<keyword evidence="25" id="KW-1185">Reference proteome</keyword>
<dbReference type="InterPro" id="IPR009000">
    <property type="entry name" value="Transl_B-barrel_sf"/>
</dbReference>
<keyword evidence="11" id="KW-0460">Magnesium</keyword>
<organism evidence="24 25">
    <name type="scientific">Caenorhabditis auriculariae</name>
    <dbReference type="NCBI Taxonomy" id="2777116"/>
    <lineage>
        <taxon>Eukaryota</taxon>
        <taxon>Metazoa</taxon>
        <taxon>Ecdysozoa</taxon>
        <taxon>Nematoda</taxon>
        <taxon>Chromadorea</taxon>
        <taxon>Rhabditida</taxon>
        <taxon>Rhabditina</taxon>
        <taxon>Rhabditomorpha</taxon>
        <taxon>Rhabditoidea</taxon>
        <taxon>Rhabditidae</taxon>
        <taxon>Peloderinae</taxon>
        <taxon>Caenorhabditis</taxon>
    </lineage>
</organism>
<keyword evidence="16" id="KW-0342">GTP-binding</keyword>
<evidence type="ECO:0000259" key="21">
    <source>
        <dbReference type="PROSITE" id="PS50878"/>
    </source>
</evidence>
<keyword evidence="20" id="KW-1133">Transmembrane helix</keyword>
<comment type="similarity">
    <text evidence="2">Belongs to the TRAFAC class translation factor GTPase superfamily. Classic translation factor GTPase family. EF-Tu/EF-1A subfamily.</text>
</comment>
<dbReference type="Gene3D" id="2.40.70.10">
    <property type="entry name" value="Acid Proteases"/>
    <property type="match status" value="1"/>
</dbReference>
<dbReference type="Pfam" id="PF00009">
    <property type="entry name" value="GTP_EFTU"/>
    <property type="match status" value="1"/>
</dbReference>
<keyword evidence="6" id="KW-0548">Nucleotidyltransferase</keyword>
<dbReference type="Gene3D" id="2.40.30.10">
    <property type="entry name" value="Translation factors"/>
    <property type="match status" value="2"/>
</dbReference>
<dbReference type="PANTHER" id="PTHR37984">
    <property type="entry name" value="PROTEIN CBG26694"/>
    <property type="match status" value="1"/>
</dbReference>
<dbReference type="InterPro" id="IPR041577">
    <property type="entry name" value="RT_RNaseH_2"/>
</dbReference>
<dbReference type="InterPro" id="IPR050951">
    <property type="entry name" value="Retrovirus_Pol_polyprotein"/>
</dbReference>
<dbReference type="FunFam" id="3.10.20.370:FF:000001">
    <property type="entry name" value="Retrovirus-related Pol polyprotein from transposon 17.6-like protein"/>
    <property type="match status" value="1"/>
</dbReference>
<evidence type="ECO:0000256" key="17">
    <source>
        <dbReference type="ARBA" id="ARBA00023268"/>
    </source>
</evidence>
<dbReference type="Gene3D" id="3.40.50.300">
    <property type="entry name" value="P-loop containing nucleotide triphosphate hydrolases"/>
    <property type="match status" value="1"/>
</dbReference>
<keyword evidence="12" id="KW-0694">RNA-binding</keyword>
<comment type="catalytic activity">
    <reaction evidence="18">
        <text>GTP + H2O = GDP + phosphate + H(+)</text>
        <dbReference type="Rhea" id="RHEA:19669"/>
        <dbReference type="ChEBI" id="CHEBI:15377"/>
        <dbReference type="ChEBI" id="CHEBI:15378"/>
        <dbReference type="ChEBI" id="CHEBI:37565"/>
        <dbReference type="ChEBI" id="CHEBI:43474"/>
        <dbReference type="ChEBI" id="CHEBI:58189"/>
    </reaction>
    <physiologicalReaction direction="left-to-right" evidence="18">
        <dbReference type="Rhea" id="RHEA:19670"/>
    </physiologicalReaction>
</comment>
<feature type="region of interest" description="Disordered" evidence="19">
    <location>
        <begin position="1"/>
        <end position="36"/>
    </location>
</feature>
<dbReference type="InterPro" id="IPR012337">
    <property type="entry name" value="RNaseH-like_sf"/>
</dbReference>
<evidence type="ECO:0000259" key="22">
    <source>
        <dbReference type="PROSITE" id="PS50994"/>
    </source>
</evidence>
<name>A0A8S1H2S1_9PELO</name>
<dbReference type="Gene3D" id="3.10.20.370">
    <property type="match status" value="1"/>
</dbReference>
<evidence type="ECO:0000259" key="23">
    <source>
        <dbReference type="PROSITE" id="PS51722"/>
    </source>
</evidence>
<dbReference type="Pfam" id="PF17921">
    <property type="entry name" value="Integrase_H2C2"/>
    <property type="match status" value="1"/>
</dbReference>
<comment type="subcellular location">
    <subcellularLocation>
        <location evidence="1">Cytoplasm</location>
    </subcellularLocation>
</comment>
<dbReference type="InterPro" id="IPR054696">
    <property type="entry name" value="GTP-eEF1A_C"/>
</dbReference>
<dbReference type="Pfam" id="PF22594">
    <property type="entry name" value="GTP-eEF1A_C"/>
    <property type="match status" value="1"/>
</dbReference>
<feature type="region of interest" description="Disordered" evidence="19">
    <location>
        <begin position="730"/>
        <end position="806"/>
    </location>
</feature>
<feature type="domain" description="Tr-type G" evidence="23">
    <location>
        <begin position="206"/>
        <end position="430"/>
    </location>
</feature>
<dbReference type="InterPro" id="IPR027417">
    <property type="entry name" value="P-loop_NTPase"/>
</dbReference>
<dbReference type="FunFam" id="3.40.50.300:FF:000204">
    <property type="entry name" value="Translation elongation factor Tu"/>
    <property type="match status" value="1"/>
</dbReference>
<keyword evidence="20" id="KW-0472">Membrane</keyword>
<feature type="compositionally biased region" description="Basic and acidic residues" evidence="19">
    <location>
        <begin position="766"/>
        <end position="775"/>
    </location>
</feature>
<dbReference type="GO" id="GO:0005525">
    <property type="term" value="F:GTP binding"/>
    <property type="evidence" value="ECO:0007669"/>
    <property type="project" value="UniProtKB-KW"/>
</dbReference>
<feature type="compositionally biased region" description="Acidic residues" evidence="19">
    <location>
        <begin position="2867"/>
        <end position="2883"/>
    </location>
</feature>
<dbReference type="SUPFAM" id="SSF50447">
    <property type="entry name" value="Translation proteins"/>
    <property type="match status" value="1"/>
</dbReference>
<dbReference type="SUPFAM" id="SSF52540">
    <property type="entry name" value="P-loop containing nucleoside triphosphate hydrolases"/>
    <property type="match status" value="1"/>
</dbReference>
<dbReference type="GO" id="GO:0042575">
    <property type="term" value="C:DNA polymerase complex"/>
    <property type="evidence" value="ECO:0007669"/>
    <property type="project" value="UniProtKB-ARBA"/>
</dbReference>
<dbReference type="PROSITE" id="PS51722">
    <property type="entry name" value="G_TR_2"/>
    <property type="match status" value="1"/>
</dbReference>
<evidence type="ECO:0000256" key="6">
    <source>
        <dbReference type="ARBA" id="ARBA00022695"/>
    </source>
</evidence>
<dbReference type="InterPro" id="IPR041588">
    <property type="entry name" value="Integrase_H2C2"/>
</dbReference>
<dbReference type="InterPro" id="IPR000477">
    <property type="entry name" value="RT_dom"/>
</dbReference>
<dbReference type="Gene3D" id="1.10.340.70">
    <property type="match status" value="1"/>
</dbReference>
<dbReference type="SUPFAM" id="SSF53098">
    <property type="entry name" value="Ribonuclease H-like"/>
    <property type="match status" value="1"/>
</dbReference>
<evidence type="ECO:0000256" key="4">
    <source>
        <dbReference type="ARBA" id="ARBA00022490"/>
    </source>
</evidence>
<accession>A0A8S1H2S1</accession>
<evidence type="ECO:0000256" key="9">
    <source>
        <dbReference type="ARBA" id="ARBA00022759"/>
    </source>
</evidence>
<dbReference type="EC" id="2.7.7.49" evidence="3"/>
<dbReference type="Proteomes" id="UP000835052">
    <property type="component" value="Unassembled WGS sequence"/>
</dbReference>
<dbReference type="PANTHER" id="PTHR37984:SF5">
    <property type="entry name" value="PROTEIN NYNRIN-LIKE"/>
    <property type="match status" value="1"/>
</dbReference>
<evidence type="ECO:0000256" key="13">
    <source>
        <dbReference type="ARBA" id="ARBA00022908"/>
    </source>
</evidence>
<gene>
    <name evidence="24" type="ORF">CAUJ_LOCUS5754</name>
</gene>
<keyword evidence="17" id="KW-0511">Multifunctional enzyme</keyword>
<keyword evidence="7" id="KW-0540">Nuclease</keyword>
<dbReference type="GO" id="GO:0004190">
    <property type="term" value="F:aspartic-type endopeptidase activity"/>
    <property type="evidence" value="ECO:0007669"/>
    <property type="project" value="InterPro"/>
</dbReference>
<evidence type="ECO:0000256" key="16">
    <source>
        <dbReference type="ARBA" id="ARBA00023134"/>
    </source>
</evidence>
<protein>
    <recommendedName>
        <fullName evidence="3">RNA-directed DNA polymerase</fullName>
        <ecNumber evidence="3">2.7.7.49</ecNumber>
    </recommendedName>
</protein>
<dbReference type="GO" id="GO:0003723">
    <property type="term" value="F:RNA binding"/>
    <property type="evidence" value="ECO:0007669"/>
    <property type="project" value="UniProtKB-KW"/>
</dbReference>
<evidence type="ECO:0000256" key="15">
    <source>
        <dbReference type="ARBA" id="ARBA00022918"/>
    </source>
</evidence>
<sequence>MSRHRNIRNINYDDERDDDYDDDYYGRSYEDDVPMSPSAEQYIYTRPRLTSNNYSGYATNLSEFIPEEPCPKVEGSNLPDHGEMFEMDDVTEEKPVENKPKERVFQQRHVVLSLPISQPTSSTASENLKDKPVLPNITSLRIGENPRSASKSPSRKNKSGQTPVVKEATPSTVLTANSSTHRLNQLVSIATAPATPRRSRKREETKQLINLVVVGHVDAGKSTMMGHILVKMGYVDDRTMHKYKQESARTGKSSFAFAWVLDETEEERARGVTMDIGRTSFETDTKRIVLLDAPGHKDFIPNMITGAAQADAAILVVNSTRGEFETGFENGGQTREHAMLLRSLGVSQIIVAVNKLDTVDWAKNRFEEVKAILTTFLTKQAGFSKLRFVPVSGLAGENLVTRVPGNHPLASWYDGPCLLEMIESFNPSPRASDGPLRIVINDVFKATTAQLNVNGKIESGEIEAGDKVFIMPNADPALIKACSNDSGGEPDQCFAGDQVLITLNGTFEPDTIHAGNVIVRGGPDSLIPGRRFLVRIVVFDIVVPIMKGTKAELYAHSLCEPCTVIRLVTSINKTNGEVLKSRPRCLSRGMSGVVEIETEHDVAIEPFTVCRALGRVTFRCSGQTIAAGILYQPSDRRTFDHAPAWAKVPQLVGCWFRVSPLSFLDSCLPVFPCVKQLTSQTGRCRPSPDAFINEETHHVDPRSLNVPGPIPRVEVAILLVPSRRCPFMNGRSPSLTLTNSHSAQEQQQQHHRRQASAASAATNCQDSREGEEGTKRPSQSTCRTKECSSLGNTPSTALPTAPPTAPKAVLFDSPILQFSPADSEATLTPGSSDRKPFLETSSPSSIFKLPPNSWRNEANLTSESPNRRSFVETAAPSPSFTHTFKLPPNDQIHRPSPSSFLTPSDPALALKPTSSPTATQTKAVQKASFLQVVFRSERSFHNGKSLRHRARSSSSQNGYGAKLAQTRTSHAYSDNCRESAALPDHELRPYPFDSKTSDAIALDRFTAGLPEAIRLAVYRGKCFNFCRSKDSCSQGRSLSPARQSPGSSVSDKHDERTNRRAFLAKSQDKKINNLQDDLRRIGNRGTTPTTRLETEISVVSLREIGTPIASRPETADTASHRETASIAEILREKIVTSHDVRQQDYRDDSRERYDRQDDENQPRNGNGNGRGRAVNSVFTAMFVFSCLLAPALASTSTTAFPETTTTTASASPPASQKLSRHYFCLRGASREEFLGAIPKQEACQQPEAQNVVKTSSPRFVVLSKHTCSVTELFFLPVSEFVQLMNITAATVEECHQARDGKTFRGYPLRDVTPGIQRSEFEPFQRGFFSFGVECWQRQVILLEKGVVGSFQENKIISNLILNTDDCTIEDGVCRNNATTTRQFLSKTDKQHLSSKSRSPPQIQKCFESPTWISSSGAVFSFPDAPEASELNEIVELALKRRVPRRAISNLKSSSSASLQDPKSTAELPVGVQQLPKDSTGIRGSSTSEKDVSTPDPLLDFDIGWTPSWSPDFVPVPEVQLEEVAESAKTVVGSKPHLQYMKTEFDYHEERRRNLTSSGINSKLQFGSEIITENIRVNFQRTSISLCQLRNRQNALWQSILQINPTAGVRGMLQRQDVSARFVGEGILLITQCPAVRIKHIHLDHQINATCFVFTPVVTENNVTLFVVIFSRIKKEAASRLYCRILWINLVNSSKAAEPTRAAGYKINAISGKIEGLAESATNALMSFLPKAVGLILAVILLAFIIITSIKCFIAKMIRKKVSIFHVQSTELEEVNAVKSPEELQEDVEEPEVHYYRARRSLPPLLTYVPIAIPLLCLIGSAQAMLPLEGSEIDSSFAILDAFPQRGARIFTLESCDASSLPFILVSIADRGVKALFDSGASVSYLRESTLNYLGIDDFEKEKSHFTHSFLVSRDEDCPAPVLIGYDLMANITQQGIPIQLKPHLNLLQIGQQNLKIVKAEDRAFEPTSRRSIASTAAALFLPARSRRSLEVSFLQEDPEEMFLLKSTDPAIFFCDTLIHPLGDSATIWVENNSDEDLTIEEGELGEVSVVFPAGLHQNASTELIEKHRDAFHNEDGSIGCFRGPVEHKIKLQPEATLPRPRKIRVPLGKLAEIDRQVAELVRQGVIEKSTSMTLSPIVLVKKKDHSFRFTVDYRQLNAITVRENYIIPQVGDIIDLACGSRFFTSFDLIQGFFQIPLRKKDRSLTAFATPNGTWQFRRMPMGLCGAPHTFQTAVQLLQEKVTCRLFVYLDDLLLTSPTAEQHLRDLEEVLIAIKDFGLKIRLKKCKFACSSVEFLGLVVGRDGVKPNPKKVESIVDFPTPTTVTAVRGFLGMANYFRRFIRGFAAIAAPLTELTKKDVPFEWTSTTEEAFETLKQKLVTCPVLQGPAIDQPFILESDASGIAVGAVLLQRKSPEEPPHVIAYASRKLNKAERNYPPIESEALALVFAVTQFRTYILGLKTTAIVDHKPLTTLLRRRDLIGRLAKYQLVLSEYNLEIVYRPGPENFVGDALSRYFPDETKEPKPLPMKPKPKPKPAKETSVAAVEVENLAPQVEIDLDEIRVAQERSEYCREAVKILQKNAEDDDKKARNIRKRYNLENGLLYERQRSGISAAVLHVPIKTADPETIAKILKRFHQDASTSAHAGIERTASAIRRRFNWTNLQKDVEDFVNKCFLCQRRKTNPHETTVEPAEKLPVTSSPFERCHIDVLGPLPITINENRYVLTIVDAFSKWTIAVPLPKQDSAAINRAFTENLVLKHGPPSMIISDNGTQFVSNSFKNLLKKWKIQHQTTAPYHKTSNGQEAWSFVKEKLQETAEKHAKRFDNANRTAPRKIVAGSTILSTWTMGKTFVAHKNDVRQLKSKPPTPEEIIDEDVEEEEEEEEEPEKEKYIRRSRKPTEHSFTVVVAAVFNHESSRQKAADSEDSQLDGQATVAEFFRFSLAAVAPVRPAVANRRQPAALQPVRLHAEQQLSHQLQSREPAEEQPRRRRRGRLLVMPDVIVGKTLRRVRIQPPSMKTAFEEPPRRMKILAARSGAVFVHRDLDDYSL</sequence>
<dbReference type="InterPro" id="IPR021109">
    <property type="entry name" value="Peptidase_aspartic_dom_sf"/>
</dbReference>
<evidence type="ECO:0000256" key="2">
    <source>
        <dbReference type="ARBA" id="ARBA00007249"/>
    </source>
</evidence>
<dbReference type="SUPFAM" id="SSF50630">
    <property type="entry name" value="Acid proteases"/>
    <property type="match status" value="1"/>
</dbReference>
<evidence type="ECO:0000256" key="11">
    <source>
        <dbReference type="ARBA" id="ARBA00022842"/>
    </source>
</evidence>
<evidence type="ECO:0000256" key="5">
    <source>
        <dbReference type="ARBA" id="ARBA00022679"/>
    </source>
</evidence>
<dbReference type="InterPro" id="IPR001584">
    <property type="entry name" value="Integrase_cat-core"/>
</dbReference>
<dbReference type="GO" id="GO:0003924">
    <property type="term" value="F:GTPase activity"/>
    <property type="evidence" value="ECO:0007669"/>
    <property type="project" value="InterPro"/>
</dbReference>
<feature type="domain" description="Reverse transcriptase" evidence="21">
    <location>
        <begin position="2121"/>
        <end position="2299"/>
    </location>
</feature>
<evidence type="ECO:0000313" key="24">
    <source>
        <dbReference type="EMBL" id="CAD6189835.1"/>
    </source>
</evidence>
<feature type="compositionally biased region" description="Acidic residues" evidence="19">
    <location>
        <begin position="12"/>
        <end position="23"/>
    </location>
</feature>
<feature type="region of interest" description="Disordered" evidence="19">
    <location>
        <begin position="1030"/>
        <end position="1057"/>
    </location>
</feature>
<dbReference type="CDD" id="cd09274">
    <property type="entry name" value="RNase_HI_RT_Ty3"/>
    <property type="match status" value="1"/>
</dbReference>
<evidence type="ECO:0000256" key="3">
    <source>
        <dbReference type="ARBA" id="ARBA00012493"/>
    </source>
</evidence>
<feature type="region of interest" description="Disordered" evidence="19">
    <location>
        <begin position="118"/>
        <end position="179"/>
    </location>
</feature>
<keyword evidence="15" id="KW-0695">RNA-directed DNA polymerase</keyword>
<dbReference type="InterPro" id="IPR009001">
    <property type="entry name" value="Transl_elong_EF1A/Init_IF2_C"/>
</dbReference>
<keyword evidence="8" id="KW-0547">Nucleotide-binding</keyword>
<dbReference type="PRINTS" id="PR00315">
    <property type="entry name" value="ELONGATNFCT"/>
</dbReference>
<feature type="domain" description="Integrase catalytic" evidence="22">
    <location>
        <begin position="2695"/>
        <end position="2873"/>
    </location>
</feature>
<dbReference type="Gene3D" id="3.30.70.270">
    <property type="match status" value="2"/>
</dbReference>
<reference evidence="24" key="1">
    <citation type="submission" date="2020-10" db="EMBL/GenBank/DDBJ databases">
        <authorList>
            <person name="Kikuchi T."/>
        </authorList>
    </citation>
    <scope>NUCLEOTIDE SEQUENCE</scope>
    <source>
        <strain evidence="24">NKZ352</strain>
    </source>
</reference>
<feature type="compositionally biased region" description="Low complexity" evidence="19">
    <location>
        <begin position="1449"/>
        <end position="1462"/>
    </location>
</feature>
<feature type="compositionally biased region" description="Polar residues" evidence="19">
    <location>
        <begin position="169"/>
        <end position="179"/>
    </location>
</feature>
<comment type="caution">
    <text evidence="24">The sequence shown here is derived from an EMBL/GenBank/DDBJ whole genome shotgun (WGS) entry which is preliminary data.</text>
</comment>
<dbReference type="OrthoDB" id="5868531at2759"/>
<feature type="transmembrane region" description="Helical" evidence="20">
    <location>
        <begin position="1804"/>
        <end position="1825"/>
    </location>
</feature>
<feature type="compositionally biased region" description="Polar residues" evidence="19">
    <location>
        <begin position="776"/>
        <end position="792"/>
    </location>
</feature>
<feature type="region of interest" description="Disordered" evidence="19">
    <location>
        <begin position="941"/>
        <end position="974"/>
    </location>
</feature>
<dbReference type="EMBL" id="CAJGYM010000012">
    <property type="protein sequence ID" value="CAD6189835.1"/>
    <property type="molecule type" value="Genomic_DNA"/>
</dbReference>
<dbReference type="FunFam" id="3.30.70.270:FF:000026">
    <property type="entry name" value="Transposon Ty3-G Gag-Pol polyprotein"/>
    <property type="match status" value="1"/>
</dbReference>
<dbReference type="SUPFAM" id="SSF56672">
    <property type="entry name" value="DNA/RNA polymerases"/>
    <property type="match status" value="1"/>
</dbReference>
<evidence type="ECO:0000256" key="14">
    <source>
        <dbReference type="ARBA" id="ARBA00022917"/>
    </source>
</evidence>
<dbReference type="SUPFAM" id="SSF50465">
    <property type="entry name" value="EF-Tu/eEF-1alpha/eIF2-gamma C-terminal domain"/>
    <property type="match status" value="1"/>
</dbReference>
<keyword evidence="9" id="KW-0255">Endonuclease</keyword>
<dbReference type="GO" id="GO:0006508">
    <property type="term" value="P:proteolysis"/>
    <property type="evidence" value="ECO:0007669"/>
    <property type="project" value="InterPro"/>
</dbReference>
<dbReference type="GO" id="GO:0015074">
    <property type="term" value="P:DNA integration"/>
    <property type="evidence" value="ECO:0007669"/>
    <property type="project" value="UniProtKB-KW"/>
</dbReference>
<evidence type="ECO:0000256" key="8">
    <source>
        <dbReference type="ARBA" id="ARBA00022741"/>
    </source>
</evidence>
<evidence type="ECO:0000256" key="20">
    <source>
        <dbReference type="SAM" id="Phobius"/>
    </source>
</evidence>
<dbReference type="GO" id="GO:0003964">
    <property type="term" value="F:RNA-directed DNA polymerase activity"/>
    <property type="evidence" value="ECO:0007669"/>
    <property type="project" value="UniProtKB-KW"/>
</dbReference>
<dbReference type="GO" id="GO:0006412">
    <property type="term" value="P:translation"/>
    <property type="evidence" value="ECO:0007669"/>
    <property type="project" value="UniProtKB-KW"/>
</dbReference>
<dbReference type="Gene3D" id="3.30.420.10">
    <property type="entry name" value="Ribonuclease H-like superfamily/Ribonuclease H"/>
    <property type="match status" value="1"/>
</dbReference>
<dbReference type="Pfam" id="PF17919">
    <property type="entry name" value="RT_RNaseH_2"/>
    <property type="match status" value="1"/>
</dbReference>
<dbReference type="Gene3D" id="3.10.10.10">
    <property type="entry name" value="HIV Type 1 Reverse Transcriptase, subunit A, domain 1"/>
    <property type="match status" value="1"/>
</dbReference>
<feature type="compositionally biased region" description="Polar residues" evidence="19">
    <location>
        <begin position="912"/>
        <end position="922"/>
    </location>
</feature>
<dbReference type="CDD" id="cd01883">
    <property type="entry name" value="EF1_alpha"/>
    <property type="match status" value="1"/>
</dbReference>
<dbReference type="InterPro" id="IPR036397">
    <property type="entry name" value="RNaseH_sf"/>
</dbReference>
<dbReference type="Pfam" id="PF00078">
    <property type="entry name" value="RVT_1"/>
    <property type="match status" value="1"/>
</dbReference>
<dbReference type="CDD" id="cd04093">
    <property type="entry name" value="HBS1_C_III"/>
    <property type="match status" value="1"/>
</dbReference>
<keyword evidence="20" id="KW-0812">Transmembrane</keyword>
<dbReference type="Pfam" id="PF00665">
    <property type="entry name" value="rve"/>
    <property type="match status" value="1"/>
</dbReference>
<dbReference type="SUPFAM" id="SSF161008">
    <property type="entry name" value="Viral glycoprotein ectodomain-like"/>
    <property type="match status" value="1"/>
</dbReference>
<keyword evidence="13" id="KW-0229">DNA integration</keyword>
<evidence type="ECO:0000256" key="19">
    <source>
        <dbReference type="SAM" id="MobiDB-lite"/>
    </source>
</evidence>
<keyword evidence="14" id="KW-0648">Protein biosynthesis</keyword>
<dbReference type="PROSITE" id="PS50994">
    <property type="entry name" value="INTEGRASE"/>
    <property type="match status" value="1"/>
</dbReference>
<feature type="region of interest" description="Disordered" evidence="19">
    <location>
        <begin position="1449"/>
        <end position="1492"/>
    </location>
</feature>
<dbReference type="GO" id="GO:0004519">
    <property type="term" value="F:endonuclease activity"/>
    <property type="evidence" value="ECO:0007669"/>
    <property type="project" value="UniProtKB-KW"/>
</dbReference>
<keyword evidence="5" id="KW-0808">Transferase</keyword>
<dbReference type="InterPro" id="IPR000795">
    <property type="entry name" value="T_Tr_GTP-bd_dom"/>
</dbReference>
<feature type="region of interest" description="Disordered" evidence="19">
    <location>
        <begin position="2964"/>
        <end position="2988"/>
    </location>
</feature>
<dbReference type="CDD" id="cd01647">
    <property type="entry name" value="RT_LTR"/>
    <property type="match status" value="1"/>
</dbReference>
<evidence type="ECO:0000256" key="12">
    <source>
        <dbReference type="ARBA" id="ARBA00022884"/>
    </source>
</evidence>
<keyword evidence="10" id="KW-0378">Hydrolase</keyword>
<keyword evidence="4" id="KW-0963">Cytoplasm</keyword>
<evidence type="ECO:0000256" key="1">
    <source>
        <dbReference type="ARBA" id="ARBA00004496"/>
    </source>
</evidence>
<feature type="region of interest" description="Disordered" evidence="19">
    <location>
        <begin position="1137"/>
        <end position="1171"/>
    </location>
</feature>
<feature type="region of interest" description="Disordered" evidence="19">
    <location>
        <begin position="821"/>
        <end position="922"/>
    </location>
</feature>
<feature type="compositionally biased region" description="Polar residues" evidence="19">
    <location>
        <begin position="1031"/>
        <end position="1049"/>
    </location>
</feature>
<dbReference type="InterPro" id="IPR043128">
    <property type="entry name" value="Rev_trsase/Diguanyl_cyclase"/>
</dbReference>
<feature type="region of interest" description="Disordered" evidence="19">
    <location>
        <begin position="2516"/>
        <end position="2536"/>
    </location>
</feature>
<feature type="region of interest" description="Disordered" evidence="19">
    <location>
        <begin position="2857"/>
        <end position="2893"/>
    </location>
</feature>
<dbReference type="InterPro" id="IPR043502">
    <property type="entry name" value="DNA/RNA_pol_sf"/>
</dbReference>
<dbReference type="PROSITE" id="PS00141">
    <property type="entry name" value="ASP_PROTEASE"/>
    <property type="match status" value="1"/>
</dbReference>